<dbReference type="Pfam" id="PF22725">
    <property type="entry name" value="GFO_IDH_MocA_C3"/>
    <property type="match status" value="1"/>
</dbReference>
<dbReference type="SUPFAM" id="SSF51735">
    <property type="entry name" value="NAD(P)-binding Rossmann-fold domains"/>
    <property type="match status" value="1"/>
</dbReference>
<dbReference type="Gene3D" id="3.40.50.720">
    <property type="entry name" value="NAD(P)-binding Rossmann-like Domain"/>
    <property type="match status" value="1"/>
</dbReference>
<feature type="domain" description="GFO/IDH/MocA-like oxidoreductase" evidence="3">
    <location>
        <begin position="131"/>
        <end position="266"/>
    </location>
</feature>
<sequence length="390" mass="41291">MARQWNVGVLGCGNIFDAYARLSAVFAPVKLVACADLNGEAAAAKAARYGLEALAPDALIAHPGIDAIINLTNPASHAATTAAILRAGKHAYGEKPLALTLADGDALVALADSRGLMLASAPDTFLGGAQQTARRLIDEGRLGTVKSGSAHFMNHGMERWHPNPHPYYQRGAGPVLDMGPYYVSALVNLLGPVRRVVALATTFFDERLVTADGPNRGSRVPVTTPTTSQALLEFRSGAQIHFSVSYDNWGHGHRNPIELHGTLGSLMVPDPNYFAGVAELHGDGEVQRFGSEGVAFGQDNWIEVKGTRIGNYRGAGVADMLDAAEHGRPPRASGRFARHVLEVLLAIIESAEVGRFVEIASTTDRPAPMTAEDAARLIAPDAPQTFAPDA</sequence>
<dbReference type="EMBL" id="JAVDPW010000006">
    <property type="protein sequence ID" value="MDR6291004.1"/>
    <property type="molecule type" value="Genomic_DNA"/>
</dbReference>
<dbReference type="PANTHER" id="PTHR43818">
    <property type="entry name" value="BCDNA.GH03377"/>
    <property type="match status" value="1"/>
</dbReference>
<dbReference type="InterPro" id="IPR036291">
    <property type="entry name" value="NAD(P)-bd_dom_sf"/>
</dbReference>
<accession>A0ABU1JTU9</accession>
<dbReference type="Proteomes" id="UP001262410">
    <property type="component" value="Unassembled WGS sequence"/>
</dbReference>
<dbReference type="InterPro" id="IPR000683">
    <property type="entry name" value="Gfo/Idh/MocA-like_OxRdtase_N"/>
</dbReference>
<organism evidence="4 5">
    <name type="scientific">Inquilinus ginsengisoli</name>
    <dbReference type="NCBI Taxonomy" id="363840"/>
    <lineage>
        <taxon>Bacteria</taxon>
        <taxon>Pseudomonadati</taxon>
        <taxon>Pseudomonadota</taxon>
        <taxon>Alphaproteobacteria</taxon>
        <taxon>Rhodospirillales</taxon>
        <taxon>Rhodospirillaceae</taxon>
        <taxon>Inquilinus</taxon>
    </lineage>
</organism>
<evidence type="ECO:0000259" key="3">
    <source>
        <dbReference type="Pfam" id="PF22725"/>
    </source>
</evidence>
<evidence type="ECO:0000256" key="1">
    <source>
        <dbReference type="ARBA" id="ARBA00023002"/>
    </source>
</evidence>
<dbReference type="Pfam" id="PF01408">
    <property type="entry name" value="GFO_IDH_MocA"/>
    <property type="match status" value="1"/>
</dbReference>
<evidence type="ECO:0000313" key="4">
    <source>
        <dbReference type="EMBL" id="MDR6291004.1"/>
    </source>
</evidence>
<reference evidence="4 5" key="1">
    <citation type="submission" date="2023-07" db="EMBL/GenBank/DDBJ databases">
        <title>Sorghum-associated microbial communities from plants grown in Nebraska, USA.</title>
        <authorList>
            <person name="Schachtman D."/>
        </authorList>
    </citation>
    <scope>NUCLEOTIDE SEQUENCE [LARGE SCALE GENOMIC DNA]</scope>
    <source>
        <strain evidence="4 5">584</strain>
    </source>
</reference>
<dbReference type="PANTHER" id="PTHR43818:SF11">
    <property type="entry name" value="BCDNA.GH03377"/>
    <property type="match status" value="1"/>
</dbReference>
<proteinExistence type="predicted"/>
<dbReference type="InterPro" id="IPR050463">
    <property type="entry name" value="Gfo/Idh/MocA_oxidrdct_glycsds"/>
</dbReference>
<keyword evidence="5" id="KW-1185">Reference proteome</keyword>
<dbReference type="InterPro" id="IPR055170">
    <property type="entry name" value="GFO_IDH_MocA-like_dom"/>
</dbReference>
<comment type="caution">
    <text evidence="4">The sequence shown here is derived from an EMBL/GenBank/DDBJ whole genome shotgun (WGS) entry which is preliminary data.</text>
</comment>
<dbReference type="RefSeq" id="WP_309795889.1">
    <property type="nucleotide sequence ID" value="NZ_JAVDPW010000006.1"/>
</dbReference>
<evidence type="ECO:0000259" key="2">
    <source>
        <dbReference type="Pfam" id="PF01408"/>
    </source>
</evidence>
<protein>
    <submittedName>
        <fullName evidence="4">Dehydrogenase</fullName>
    </submittedName>
</protein>
<dbReference type="Gene3D" id="3.30.360.10">
    <property type="entry name" value="Dihydrodipicolinate Reductase, domain 2"/>
    <property type="match status" value="1"/>
</dbReference>
<gene>
    <name evidence="4" type="ORF">E9232_003530</name>
</gene>
<keyword evidence="1" id="KW-0560">Oxidoreductase</keyword>
<dbReference type="SUPFAM" id="SSF55347">
    <property type="entry name" value="Glyceraldehyde-3-phosphate dehydrogenase-like, C-terminal domain"/>
    <property type="match status" value="1"/>
</dbReference>
<name>A0ABU1JTU9_9PROT</name>
<feature type="domain" description="Gfo/Idh/MocA-like oxidoreductase N-terminal" evidence="2">
    <location>
        <begin position="6"/>
        <end position="119"/>
    </location>
</feature>
<evidence type="ECO:0000313" key="5">
    <source>
        <dbReference type="Proteomes" id="UP001262410"/>
    </source>
</evidence>